<dbReference type="RefSeq" id="XP_006682741.1">
    <property type="nucleotide sequence ID" value="XM_006682678.1"/>
</dbReference>
<feature type="region of interest" description="Disordered" evidence="1">
    <location>
        <begin position="72"/>
        <end position="95"/>
    </location>
</feature>
<feature type="region of interest" description="Disordered" evidence="1">
    <location>
        <begin position="625"/>
        <end position="671"/>
    </location>
</feature>
<dbReference type="AlphaFoldDB" id="F4PDP6"/>
<accession>F4PDP6</accession>
<feature type="compositionally biased region" description="Polar residues" evidence="1">
    <location>
        <begin position="79"/>
        <end position="95"/>
    </location>
</feature>
<dbReference type="Proteomes" id="UP000007241">
    <property type="component" value="Unassembled WGS sequence"/>
</dbReference>
<reference evidence="2 3" key="1">
    <citation type="submission" date="2009-12" db="EMBL/GenBank/DDBJ databases">
        <title>The draft genome of Batrachochytrium dendrobatidis.</title>
        <authorList>
            <consortium name="US DOE Joint Genome Institute (JGI-PGF)"/>
            <person name="Kuo A."/>
            <person name="Salamov A."/>
            <person name="Schmutz J."/>
            <person name="Lucas S."/>
            <person name="Pitluck S."/>
            <person name="Rosenblum E."/>
            <person name="Stajich J."/>
            <person name="Eisen M."/>
            <person name="Grigoriev I.V."/>
        </authorList>
    </citation>
    <scope>NUCLEOTIDE SEQUENCE [LARGE SCALE GENOMIC DNA]</scope>
    <source>
        <strain evidence="3">JAM81 / FGSC 10211</strain>
    </source>
</reference>
<feature type="compositionally biased region" description="Polar residues" evidence="1">
    <location>
        <begin position="648"/>
        <end position="671"/>
    </location>
</feature>
<organism evidence="2 3">
    <name type="scientific">Batrachochytrium dendrobatidis (strain JAM81 / FGSC 10211)</name>
    <name type="common">Frog chytrid fungus</name>
    <dbReference type="NCBI Taxonomy" id="684364"/>
    <lineage>
        <taxon>Eukaryota</taxon>
        <taxon>Fungi</taxon>
        <taxon>Fungi incertae sedis</taxon>
        <taxon>Chytridiomycota</taxon>
        <taxon>Chytridiomycota incertae sedis</taxon>
        <taxon>Chytridiomycetes</taxon>
        <taxon>Rhizophydiales</taxon>
        <taxon>Rhizophydiales incertae sedis</taxon>
        <taxon>Batrachochytrium</taxon>
    </lineage>
</organism>
<gene>
    <name evidence="2" type="ORF">BATDEDRAFT_92384</name>
</gene>
<dbReference type="HOGENOM" id="CLU_357133_0_0_1"/>
<feature type="compositionally biased region" description="Polar residues" evidence="1">
    <location>
        <begin position="708"/>
        <end position="718"/>
    </location>
</feature>
<feature type="compositionally biased region" description="Basic and acidic residues" evidence="1">
    <location>
        <begin position="721"/>
        <end position="730"/>
    </location>
</feature>
<name>F4PDP6_BATDJ</name>
<evidence type="ECO:0000256" key="1">
    <source>
        <dbReference type="SAM" id="MobiDB-lite"/>
    </source>
</evidence>
<evidence type="ECO:0000313" key="2">
    <source>
        <dbReference type="EMBL" id="EGF76820.1"/>
    </source>
</evidence>
<proteinExistence type="predicted"/>
<sequence length="785" mass="88393">MANTFQEYLRLGPWEISRRRHDRANFSVGFVEEWWQRNPPAAYDSPKLGRLTPFQCREPTITGMSREEFRERVHRNNHLRSSNTTLNDSLNRSSVVGQDRPRVSFGSTDIVMYFKDEKADSDCARKANDCINDDHQFKSHHTGIYQSQDKSLDRSNQSYMTFCCLEKTNSSHDISTTNRNESILNQRHSQSADSLNICTTSTDDMKMNDAYNSDSMRTIRANSTSTLVSASEFPPFTKSHLAASKKTSFTSNPAAKPPPLSNSNNQSPSETTADARIQEIVPTQFIFDSSNSIAFSHPEPFDFSMKKAHRRTSFILDDIINSKTSNVTLTDAENLPKTMPDAESKKSDIDPLLSTVLDAPNHSISPTVSITSDTTELNDIMIDPKPDAEAKPIHSNILDSNQVDPTCATIYLNPIEVQGISIPVPYRDIPKDLPCHTYEQDRLQIEAVAEYLTESCRHIPLDAFPISLARRSTSIHDMDRSSIVAPPFNSPVLSRCSIFNNIHQLDYPLPLPASIKDKGRDISVLTLLAMREKKIDTVNELLVKLIQAAINVAQHVSDNEYVRIAKLLIPTTFHPQMVDVHINYNSDYILYEEADGKFILTKPDDSYFYNQDRLCKMHRTQFKSDTTKPSTLAAPALSSKPRTRKTGSNHNPRLYSDQSNGTLTQTCAASSPHQLANIPSKSLHVHSNRSQDASLSCITPTDELTLNNSHSVASSSGAHPTEYDTSKYHNEPSLTKSIDNSSATYIRVDSSENVCYDDLVDWQYVLPKSSRYQRRTWVQYILGFK</sequence>
<feature type="region of interest" description="Disordered" evidence="1">
    <location>
        <begin position="708"/>
        <end position="731"/>
    </location>
</feature>
<protein>
    <submittedName>
        <fullName evidence="2">Uncharacterized protein</fullName>
    </submittedName>
</protein>
<dbReference type="InParanoid" id="F4PDP6"/>
<dbReference type="GeneID" id="18244605"/>
<keyword evidence="3" id="KW-1185">Reference proteome</keyword>
<evidence type="ECO:0000313" key="3">
    <source>
        <dbReference type="Proteomes" id="UP000007241"/>
    </source>
</evidence>
<dbReference type="EMBL" id="GL882895">
    <property type="protein sequence ID" value="EGF76820.1"/>
    <property type="molecule type" value="Genomic_DNA"/>
</dbReference>
<feature type="region of interest" description="Disordered" evidence="1">
    <location>
        <begin position="247"/>
        <end position="272"/>
    </location>
</feature>